<sequence length="310" mass="34856">MKTEELIAAFVISLAKQKSWSRAEVYKQQLTTISPEVEDAMISLYFSKDFHDRALASYQRLRYSGIKPMLHTYLTLLKCKERIGGLGGLEREALAAAKSVDLSTANERDLANLMEIHGYLHDPDSVGAIWSIVKQRSPRLLHDSYAAAIKAFGLVGEVEKAEVVLEETIASKSVRYGINPYHGIIEVYARVGLLDRAEETLRRKTDNSVFQPFNSLILGYLARNDIAIALQLLEEGWEKRQIDSSLGYLTTIKLLRVFAARRDVGSAEKLIAMYRNRGDSTLCNAIINVYAAAQQPPNFQLLRRLKINPP</sequence>
<reference evidence="1 2" key="1">
    <citation type="journal article" date="2011" name="Science">
        <title>The Selaginella genome identifies genetic changes associated with the evolution of vascular plants.</title>
        <authorList>
            <person name="Banks J.A."/>
            <person name="Nishiyama T."/>
            <person name="Hasebe M."/>
            <person name="Bowman J.L."/>
            <person name="Gribskov M."/>
            <person name="dePamphilis C."/>
            <person name="Albert V.A."/>
            <person name="Aono N."/>
            <person name="Aoyama T."/>
            <person name="Ambrose B.A."/>
            <person name="Ashton N.W."/>
            <person name="Axtell M.J."/>
            <person name="Barker E."/>
            <person name="Barker M.S."/>
            <person name="Bennetzen J.L."/>
            <person name="Bonawitz N.D."/>
            <person name="Chapple C."/>
            <person name="Cheng C."/>
            <person name="Correa L.G."/>
            <person name="Dacre M."/>
            <person name="DeBarry J."/>
            <person name="Dreyer I."/>
            <person name="Elias M."/>
            <person name="Engstrom E.M."/>
            <person name="Estelle M."/>
            <person name="Feng L."/>
            <person name="Finet C."/>
            <person name="Floyd S.K."/>
            <person name="Frommer W.B."/>
            <person name="Fujita T."/>
            <person name="Gramzow L."/>
            <person name="Gutensohn M."/>
            <person name="Harholt J."/>
            <person name="Hattori M."/>
            <person name="Heyl A."/>
            <person name="Hirai T."/>
            <person name="Hiwatashi Y."/>
            <person name="Ishikawa M."/>
            <person name="Iwata M."/>
            <person name="Karol K.G."/>
            <person name="Koehler B."/>
            <person name="Kolukisaoglu U."/>
            <person name="Kubo M."/>
            <person name="Kurata T."/>
            <person name="Lalonde S."/>
            <person name="Li K."/>
            <person name="Li Y."/>
            <person name="Litt A."/>
            <person name="Lyons E."/>
            <person name="Manning G."/>
            <person name="Maruyama T."/>
            <person name="Michael T.P."/>
            <person name="Mikami K."/>
            <person name="Miyazaki S."/>
            <person name="Morinaga S."/>
            <person name="Murata T."/>
            <person name="Mueller-Roeber B."/>
            <person name="Nelson D.R."/>
            <person name="Obara M."/>
            <person name="Oguri Y."/>
            <person name="Olmstead R.G."/>
            <person name="Onodera N."/>
            <person name="Petersen B.L."/>
            <person name="Pils B."/>
            <person name="Prigge M."/>
            <person name="Rensing S.A."/>
            <person name="Riano-Pachon D.M."/>
            <person name="Roberts A.W."/>
            <person name="Sato Y."/>
            <person name="Scheller H.V."/>
            <person name="Schulz B."/>
            <person name="Schulz C."/>
            <person name="Shakirov E.V."/>
            <person name="Shibagaki N."/>
            <person name="Shinohara N."/>
            <person name="Shippen D.E."/>
            <person name="Soerensen I."/>
            <person name="Sotooka R."/>
            <person name="Sugimoto N."/>
            <person name="Sugita M."/>
            <person name="Sumikawa N."/>
            <person name="Tanurdzic M."/>
            <person name="Theissen G."/>
            <person name="Ulvskov P."/>
            <person name="Wakazuki S."/>
            <person name="Weng J.K."/>
            <person name="Willats W.W."/>
            <person name="Wipf D."/>
            <person name="Wolf P.G."/>
            <person name="Yang L."/>
            <person name="Zimmer A.D."/>
            <person name="Zhu Q."/>
            <person name="Mitros T."/>
            <person name="Hellsten U."/>
            <person name="Loque D."/>
            <person name="Otillar R."/>
            <person name="Salamov A."/>
            <person name="Schmutz J."/>
            <person name="Shapiro H."/>
            <person name="Lindquist E."/>
            <person name="Lucas S."/>
            <person name="Rokhsar D."/>
            <person name="Grigoriev I.V."/>
        </authorList>
    </citation>
    <scope>NUCLEOTIDE SEQUENCE [LARGE SCALE GENOMIC DNA]</scope>
</reference>
<proteinExistence type="predicted"/>
<dbReference type="PANTHER" id="PTHR45717:SF15">
    <property type="entry name" value="AGL218WP"/>
    <property type="match status" value="1"/>
</dbReference>
<dbReference type="InParanoid" id="D8QPQ9"/>
<evidence type="ECO:0000313" key="2">
    <source>
        <dbReference type="Proteomes" id="UP000001514"/>
    </source>
</evidence>
<gene>
    <name evidence="1" type="ORF">SELMODRAFT_437260</name>
</gene>
<dbReference type="Gramene" id="EFJ37665">
    <property type="protein sequence ID" value="EFJ37665"/>
    <property type="gene ID" value="SELMODRAFT_437260"/>
</dbReference>
<name>D8QPQ9_SELML</name>
<dbReference type="KEGG" id="smo:SELMODRAFT_437260"/>
<keyword evidence="2" id="KW-1185">Reference proteome</keyword>
<dbReference type="PANTHER" id="PTHR45717">
    <property type="entry name" value="OS12G0527900 PROTEIN"/>
    <property type="match status" value="1"/>
</dbReference>
<organism evidence="2">
    <name type="scientific">Selaginella moellendorffii</name>
    <name type="common">Spikemoss</name>
    <dbReference type="NCBI Taxonomy" id="88036"/>
    <lineage>
        <taxon>Eukaryota</taxon>
        <taxon>Viridiplantae</taxon>
        <taxon>Streptophyta</taxon>
        <taxon>Embryophyta</taxon>
        <taxon>Tracheophyta</taxon>
        <taxon>Lycopodiopsida</taxon>
        <taxon>Selaginellales</taxon>
        <taxon>Selaginellaceae</taxon>
        <taxon>Selaginella</taxon>
    </lineage>
</organism>
<dbReference type="Proteomes" id="UP000001514">
    <property type="component" value="Unassembled WGS sequence"/>
</dbReference>
<dbReference type="Gene3D" id="1.25.40.10">
    <property type="entry name" value="Tetratricopeptide repeat domain"/>
    <property type="match status" value="1"/>
</dbReference>
<dbReference type="AlphaFoldDB" id="D8QPQ9"/>
<evidence type="ECO:0008006" key="3">
    <source>
        <dbReference type="Google" id="ProtNLM"/>
    </source>
</evidence>
<protein>
    <recommendedName>
        <fullName evidence="3">Pentacotripeptide-repeat region of PRORP domain-containing protein</fullName>
    </recommendedName>
</protein>
<evidence type="ECO:0000313" key="1">
    <source>
        <dbReference type="EMBL" id="EFJ37665.1"/>
    </source>
</evidence>
<dbReference type="EMBL" id="GL377565">
    <property type="protein sequence ID" value="EFJ37665.1"/>
    <property type="molecule type" value="Genomic_DNA"/>
</dbReference>
<dbReference type="InterPro" id="IPR011990">
    <property type="entry name" value="TPR-like_helical_dom_sf"/>
</dbReference>
<dbReference type="HOGENOM" id="CLU_898333_0_0_1"/>
<accession>D8QPQ9</accession>
<dbReference type="GO" id="GO:0005739">
    <property type="term" value="C:mitochondrion"/>
    <property type="evidence" value="ECO:0000318"/>
    <property type="project" value="GO_Central"/>
</dbReference>